<dbReference type="SUPFAM" id="SSF48537">
    <property type="entry name" value="Phospholipase C/P1 nuclease"/>
    <property type="match status" value="1"/>
</dbReference>
<dbReference type="Pfam" id="PF02265">
    <property type="entry name" value="S1-P1_nuclease"/>
    <property type="match status" value="1"/>
</dbReference>
<protein>
    <submittedName>
        <fullName evidence="7">Nuclease</fullName>
    </submittedName>
</protein>
<evidence type="ECO:0000256" key="6">
    <source>
        <dbReference type="ARBA" id="ARBA00023180"/>
    </source>
</evidence>
<dbReference type="CDD" id="cd11010">
    <property type="entry name" value="S1-P1_nuclease"/>
    <property type="match status" value="1"/>
</dbReference>
<dbReference type="GO" id="GO:0003676">
    <property type="term" value="F:nucleic acid binding"/>
    <property type="evidence" value="ECO:0007669"/>
    <property type="project" value="InterPro"/>
</dbReference>
<keyword evidence="8" id="KW-1185">Reference proteome</keyword>
<dbReference type="InterPro" id="IPR003154">
    <property type="entry name" value="S1/P1nuclease"/>
</dbReference>
<evidence type="ECO:0000256" key="4">
    <source>
        <dbReference type="ARBA" id="ARBA00022801"/>
    </source>
</evidence>
<comment type="caution">
    <text evidence="7">The sequence shown here is derived from an EMBL/GenBank/DDBJ whole genome shotgun (WGS) entry which is preliminary data.</text>
</comment>
<dbReference type="Proteomes" id="UP000630149">
    <property type="component" value="Unassembled WGS sequence"/>
</dbReference>
<dbReference type="AlphaFoldDB" id="A0A917JMS7"/>
<evidence type="ECO:0000313" key="8">
    <source>
        <dbReference type="Proteomes" id="UP000630149"/>
    </source>
</evidence>
<evidence type="ECO:0000256" key="5">
    <source>
        <dbReference type="ARBA" id="ARBA00023157"/>
    </source>
</evidence>
<dbReference type="EMBL" id="BMOB01000001">
    <property type="protein sequence ID" value="GGI76958.1"/>
    <property type="molecule type" value="Genomic_DNA"/>
</dbReference>
<organism evidence="7 8">
    <name type="scientific">Legionella impletisoli</name>
    <dbReference type="NCBI Taxonomy" id="343510"/>
    <lineage>
        <taxon>Bacteria</taxon>
        <taxon>Pseudomonadati</taxon>
        <taxon>Pseudomonadota</taxon>
        <taxon>Gammaproteobacteria</taxon>
        <taxon>Legionellales</taxon>
        <taxon>Legionellaceae</taxon>
        <taxon>Legionella</taxon>
    </lineage>
</organism>
<sequence>MGTIRFLGGIILLLSTMTFSYAWNSVGHRIIAQIAYNHLSKGAKRDFNHLIHSMDREYRPQTFVNASVWLDGLRAQDVNWYNTFHYIDWFFSEDSSPLPSTQQINALWAMQQAIKTLKSNKASDFDKGLSLRILIHVAGDIHQPLHAASRVSHQHPAGDLGGNLVELGKNEVGNNLHQYWDKGAGFLSGQRHYNRQQIIELANRIEQQFPCNPKRMDLSPEHWAKESHQFAKNFSYNLKPCTVPKQAYQDRAIQISKERIALAGCRLAAMLNEIDLNLKKPSY</sequence>
<dbReference type="GO" id="GO:0004519">
    <property type="term" value="F:endonuclease activity"/>
    <property type="evidence" value="ECO:0007669"/>
    <property type="project" value="UniProtKB-KW"/>
</dbReference>
<dbReference type="PANTHER" id="PTHR33146">
    <property type="entry name" value="ENDONUCLEASE 4"/>
    <property type="match status" value="1"/>
</dbReference>
<dbReference type="PANTHER" id="PTHR33146:SF10">
    <property type="entry name" value="STRAND-SPECIFIC NUCLEASE, PUTATIVE-RELATED"/>
    <property type="match status" value="1"/>
</dbReference>
<gene>
    <name evidence="7" type="ORF">GCM10007966_02090</name>
</gene>
<dbReference type="Gene3D" id="1.10.575.10">
    <property type="entry name" value="P1 Nuclease"/>
    <property type="match status" value="1"/>
</dbReference>
<accession>A0A917JMS7</accession>
<keyword evidence="1" id="KW-0540">Nuclease</keyword>
<dbReference type="GO" id="GO:0006308">
    <property type="term" value="P:DNA catabolic process"/>
    <property type="evidence" value="ECO:0007669"/>
    <property type="project" value="InterPro"/>
</dbReference>
<reference evidence="7" key="2">
    <citation type="submission" date="2020-09" db="EMBL/GenBank/DDBJ databases">
        <authorList>
            <person name="Sun Q."/>
            <person name="Ohkuma M."/>
        </authorList>
    </citation>
    <scope>NUCLEOTIDE SEQUENCE</scope>
    <source>
        <strain evidence="7">JCM 13919</strain>
    </source>
</reference>
<proteinExistence type="predicted"/>
<name>A0A917JMS7_9GAMM</name>
<keyword evidence="4" id="KW-0378">Hydrolase</keyword>
<dbReference type="GO" id="GO:0016788">
    <property type="term" value="F:hydrolase activity, acting on ester bonds"/>
    <property type="evidence" value="ECO:0007669"/>
    <property type="project" value="InterPro"/>
</dbReference>
<reference evidence="7" key="1">
    <citation type="journal article" date="2014" name="Int. J. Syst. Evol. Microbiol.">
        <title>Complete genome sequence of Corynebacterium casei LMG S-19264T (=DSM 44701T), isolated from a smear-ripened cheese.</title>
        <authorList>
            <consortium name="US DOE Joint Genome Institute (JGI-PGF)"/>
            <person name="Walter F."/>
            <person name="Albersmeier A."/>
            <person name="Kalinowski J."/>
            <person name="Ruckert C."/>
        </authorList>
    </citation>
    <scope>NUCLEOTIDE SEQUENCE</scope>
    <source>
        <strain evidence="7">JCM 13919</strain>
    </source>
</reference>
<evidence type="ECO:0000256" key="2">
    <source>
        <dbReference type="ARBA" id="ARBA00022723"/>
    </source>
</evidence>
<dbReference type="GO" id="GO:0046872">
    <property type="term" value="F:metal ion binding"/>
    <property type="evidence" value="ECO:0007669"/>
    <property type="project" value="UniProtKB-KW"/>
</dbReference>
<keyword evidence="2" id="KW-0479">Metal-binding</keyword>
<dbReference type="InterPro" id="IPR008947">
    <property type="entry name" value="PLipase_C/P1_nuclease_dom_sf"/>
</dbReference>
<keyword evidence="3" id="KW-0255">Endonuclease</keyword>
<evidence type="ECO:0000256" key="1">
    <source>
        <dbReference type="ARBA" id="ARBA00022722"/>
    </source>
</evidence>
<evidence type="ECO:0000256" key="3">
    <source>
        <dbReference type="ARBA" id="ARBA00022759"/>
    </source>
</evidence>
<evidence type="ECO:0000313" key="7">
    <source>
        <dbReference type="EMBL" id="GGI76958.1"/>
    </source>
</evidence>
<keyword evidence="6" id="KW-0325">Glycoprotein</keyword>
<dbReference type="RefSeq" id="WP_165481057.1">
    <property type="nucleotide sequence ID" value="NZ_BMOB01000001.1"/>
</dbReference>
<keyword evidence="5" id="KW-1015">Disulfide bond</keyword>